<evidence type="ECO:0000256" key="5">
    <source>
        <dbReference type="ARBA" id="ARBA00022982"/>
    </source>
</evidence>
<feature type="transmembrane region" description="Helical" evidence="6">
    <location>
        <begin position="144"/>
        <end position="167"/>
    </location>
</feature>
<feature type="non-terminal residue" evidence="8">
    <location>
        <position position="439"/>
    </location>
</feature>
<keyword evidence="6" id="KW-0472">Membrane</keyword>
<dbReference type="InterPro" id="IPR036259">
    <property type="entry name" value="MFS_trans_sf"/>
</dbReference>
<protein>
    <submittedName>
        <fullName evidence="8">Spermine synthase family protein</fullName>
    </submittedName>
</protein>
<keyword evidence="1" id="KW-0813">Transport</keyword>
<dbReference type="SUPFAM" id="SSF103473">
    <property type="entry name" value="MFS general substrate transporter"/>
    <property type="match status" value="1"/>
</dbReference>
<keyword evidence="6" id="KW-1133">Transmembrane helix</keyword>
<feature type="transmembrane region" description="Helical" evidence="6">
    <location>
        <begin position="47"/>
        <end position="70"/>
    </location>
</feature>
<evidence type="ECO:0000256" key="6">
    <source>
        <dbReference type="SAM" id="Phobius"/>
    </source>
</evidence>
<dbReference type="GO" id="GO:0010181">
    <property type="term" value="F:FMN binding"/>
    <property type="evidence" value="ECO:0007669"/>
    <property type="project" value="InterPro"/>
</dbReference>
<organism evidence="8 9">
    <name type="scientific">Candidatus Thiomargarita nelsonii</name>
    <dbReference type="NCBI Taxonomy" id="1003181"/>
    <lineage>
        <taxon>Bacteria</taxon>
        <taxon>Pseudomonadati</taxon>
        <taxon>Pseudomonadota</taxon>
        <taxon>Gammaproteobacteria</taxon>
        <taxon>Thiotrichales</taxon>
        <taxon>Thiotrichaceae</taxon>
        <taxon>Thiomargarita</taxon>
    </lineage>
</organism>
<dbReference type="GO" id="GO:0022900">
    <property type="term" value="P:electron transport chain"/>
    <property type="evidence" value="ECO:0007669"/>
    <property type="project" value="InterPro"/>
</dbReference>
<accession>A0A176S645</accession>
<proteinExistence type="predicted"/>
<keyword evidence="9" id="KW-1185">Reference proteome</keyword>
<feature type="transmembrane region" description="Helical" evidence="6">
    <location>
        <begin position="111"/>
        <end position="132"/>
    </location>
</feature>
<evidence type="ECO:0000256" key="4">
    <source>
        <dbReference type="ARBA" id="ARBA00022643"/>
    </source>
</evidence>
<evidence type="ECO:0000256" key="3">
    <source>
        <dbReference type="ARBA" id="ARBA00022630"/>
    </source>
</evidence>
<feature type="transmembrane region" description="Helical" evidence="6">
    <location>
        <begin position="76"/>
        <end position="99"/>
    </location>
</feature>
<keyword evidence="5" id="KW-0249">Electron transport</keyword>
<feature type="transmembrane region" description="Helical" evidence="6">
    <location>
        <begin position="14"/>
        <end position="35"/>
    </location>
</feature>
<evidence type="ECO:0000313" key="8">
    <source>
        <dbReference type="EMBL" id="OAD23329.1"/>
    </source>
</evidence>
<feature type="transmembrane region" description="Helical" evidence="6">
    <location>
        <begin position="212"/>
        <end position="231"/>
    </location>
</feature>
<evidence type="ECO:0000256" key="2">
    <source>
        <dbReference type="ARBA" id="ARBA00022553"/>
    </source>
</evidence>
<evidence type="ECO:0000259" key="7">
    <source>
        <dbReference type="SMART" id="SM00900"/>
    </source>
</evidence>
<feature type="non-terminal residue" evidence="8">
    <location>
        <position position="1"/>
    </location>
</feature>
<gene>
    <name evidence="8" type="ORF">THIOM_000842</name>
</gene>
<comment type="caution">
    <text evidence="8">The sequence shown here is derived from an EMBL/GenBank/DDBJ whole genome shotgun (WGS) entry which is preliminary data.</text>
</comment>
<evidence type="ECO:0000313" key="9">
    <source>
        <dbReference type="Proteomes" id="UP000076962"/>
    </source>
</evidence>
<reference evidence="8 9" key="1">
    <citation type="submission" date="2016-05" db="EMBL/GenBank/DDBJ databases">
        <title>Single-cell genome of chain-forming Candidatus Thiomargarita nelsonii and comparison to other large sulfur-oxidizing bacteria.</title>
        <authorList>
            <person name="Winkel M."/>
            <person name="Salman V."/>
            <person name="Woyke T."/>
            <person name="Schulz-Vogt H."/>
            <person name="Richter M."/>
            <person name="Flood B."/>
            <person name="Bailey J."/>
            <person name="Amann R."/>
            <person name="Mussmann M."/>
        </authorList>
    </citation>
    <scope>NUCLEOTIDE SEQUENCE [LARGE SCALE GENOMIC DNA]</scope>
    <source>
        <strain evidence="8 9">THI036</strain>
    </source>
</reference>
<dbReference type="InterPro" id="IPR007329">
    <property type="entry name" value="FMN-bd"/>
</dbReference>
<name>A0A176S645_9GAMM</name>
<dbReference type="AlphaFoldDB" id="A0A176S645"/>
<keyword evidence="6" id="KW-0812">Transmembrane</keyword>
<dbReference type="PANTHER" id="PTHR36118:SF1">
    <property type="entry name" value="ION-TRANSLOCATING OXIDOREDUCTASE COMPLEX SUBUNIT G"/>
    <property type="match status" value="1"/>
</dbReference>
<keyword evidence="4" id="KW-0288">FMN</keyword>
<keyword evidence="2" id="KW-0597">Phosphoprotein</keyword>
<feature type="transmembrane region" description="Helical" evidence="6">
    <location>
        <begin position="188"/>
        <end position="206"/>
    </location>
</feature>
<dbReference type="GO" id="GO:0009055">
    <property type="term" value="F:electron transfer activity"/>
    <property type="evidence" value="ECO:0007669"/>
    <property type="project" value="InterPro"/>
</dbReference>
<dbReference type="GO" id="GO:0005886">
    <property type="term" value="C:plasma membrane"/>
    <property type="evidence" value="ECO:0007669"/>
    <property type="project" value="InterPro"/>
</dbReference>
<keyword evidence="3" id="KW-0285">Flavoprotein</keyword>
<dbReference type="EMBL" id="LUTY01000424">
    <property type="protein sequence ID" value="OAD23329.1"/>
    <property type="molecule type" value="Genomic_DNA"/>
</dbReference>
<feature type="transmembrane region" description="Helical" evidence="6">
    <location>
        <begin position="243"/>
        <end position="267"/>
    </location>
</feature>
<dbReference type="Pfam" id="PF04205">
    <property type="entry name" value="FMN_bind"/>
    <property type="match status" value="1"/>
</dbReference>
<dbReference type="PANTHER" id="PTHR36118">
    <property type="entry name" value="ION-TRANSLOCATING OXIDOREDUCTASE COMPLEX SUBUNIT G"/>
    <property type="match status" value="1"/>
</dbReference>
<feature type="domain" description="FMN-binding" evidence="7">
    <location>
        <begin position="332"/>
        <end position="412"/>
    </location>
</feature>
<sequence>FIRTFADLTNDNTIITRQLVPLVVLVGLMLLRATLEGFQRPRLRRQTATLALTVLGMIAMAVQLALLFSYQAQLGFVFGRIALLNGVFMTGLALGAGGIGQGLTRTKRPALALVGLMALVTVGLVTLPTFLATLSGLDSLWLEGIYLLLAVSVGLLTGVGFPLGVHLAHLDARDVLRTSGLIEAADHLGGALGGLLTGALLVPILGIADTCYLLALFALISLIPVVYAHNAPSSIPLERGYRAFPYPLLSWGLAFGVITVFVLFLLARGAEPGPTVRFDEATLTTVSQSNSFEFREQPMPHYLGSGVTERPPDVLKNTISLASMTVAADVRGYAGPINLLVSVDEAGILRGVRYIESDETPAYIADIDKWLAALSGQDISYPLTLENIDALSSATISSRAALESINRAAQAGGKAAFGKSFAPIEPVKAWQNIEFLMTL</sequence>
<dbReference type="SMART" id="SM00900">
    <property type="entry name" value="FMN_bind"/>
    <property type="match status" value="1"/>
</dbReference>
<evidence type="ECO:0000256" key="1">
    <source>
        <dbReference type="ARBA" id="ARBA00022448"/>
    </source>
</evidence>
<dbReference type="InterPro" id="IPR010209">
    <property type="entry name" value="Ion_transpt_RnfG/RsxG"/>
</dbReference>
<dbReference type="Proteomes" id="UP000076962">
    <property type="component" value="Unassembled WGS sequence"/>
</dbReference>